<dbReference type="Gene3D" id="3.60.10.10">
    <property type="entry name" value="Endonuclease/exonuclease/phosphatase"/>
    <property type="match status" value="1"/>
</dbReference>
<proteinExistence type="predicted"/>
<dbReference type="Proteomes" id="UP000831534">
    <property type="component" value="Chromosome"/>
</dbReference>
<dbReference type="GO" id="GO:0004519">
    <property type="term" value="F:endonuclease activity"/>
    <property type="evidence" value="ECO:0007669"/>
    <property type="project" value="UniProtKB-KW"/>
</dbReference>
<feature type="domain" description="Endonuclease/exonuclease/phosphatase" evidence="1">
    <location>
        <begin position="97"/>
        <end position="286"/>
    </location>
</feature>
<dbReference type="RefSeq" id="WP_245571947.1">
    <property type="nucleotide sequence ID" value="NZ_CP091521.1"/>
</dbReference>
<evidence type="ECO:0000259" key="1">
    <source>
        <dbReference type="Pfam" id="PF03372"/>
    </source>
</evidence>
<accession>A0ABD8B6R7</accession>
<dbReference type="InterPro" id="IPR036691">
    <property type="entry name" value="Endo/exonu/phosph_ase_sf"/>
</dbReference>
<keyword evidence="2" id="KW-0378">Hydrolase</keyword>
<dbReference type="AlphaFoldDB" id="A0ABD8B6R7"/>
<protein>
    <submittedName>
        <fullName evidence="2">Endonuclease/exonuclease/phosphatase family protein</fullName>
    </submittedName>
</protein>
<dbReference type="InterPro" id="IPR005135">
    <property type="entry name" value="Endo/exonuclease/phosphatase"/>
</dbReference>
<evidence type="ECO:0000313" key="2">
    <source>
        <dbReference type="EMBL" id="XHH49699.1"/>
    </source>
</evidence>
<evidence type="ECO:0000313" key="3">
    <source>
        <dbReference type="Proteomes" id="UP000831534"/>
    </source>
</evidence>
<keyword evidence="2" id="KW-0255">Endonuclease</keyword>
<keyword evidence="3" id="KW-1185">Reference proteome</keyword>
<dbReference type="KEGG" id="ckh:LVJ77_12380"/>
<dbReference type="Pfam" id="PF03372">
    <property type="entry name" value="Exo_endo_phos"/>
    <property type="match status" value="1"/>
</dbReference>
<reference evidence="2 3" key="1">
    <citation type="journal article" date="2022" name="Res Sq">
        <title>Evolution of multicellular longitudinally dividing oral cavity symbionts (Neisseriaceae).</title>
        <authorList>
            <person name="Nyongesa S."/>
            <person name="Weber P."/>
            <person name="Bernet E."/>
            <person name="Pullido F."/>
            <person name="Nieckarz M."/>
            <person name="Delaby M."/>
            <person name="Nieves C."/>
            <person name="Viehboeck T."/>
            <person name="Krause N."/>
            <person name="Rivera-Millot A."/>
            <person name="Nakamura A."/>
            <person name="Vischer N."/>
            <person name="VanNieuwenhze M."/>
            <person name="Brun Y."/>
            <person name="Cava F."/>
            <person name="Bulgheresi S."/>
            <person name="Veyrier F."/>
        </authorList>
    </citation>
    <scope>NUCLEOTIDE SEQUENCE [LARGE SCALE GENOMIC DNA]</scope>
    <source>
        <strain evidence="2 3">17694</strain>
    </source>
</reference>
<sequence length="297" mass="32989">MMGAEPIWRQAAAKRLNVLAAASLVALWCGQMGRYHYFLELFAHFLPHYALILLVAACAGRGKTRLLWLVSATACAVWLLRPPPARAPVSANGWTLLWYNVHFENADPAAESVRILAERADIAAFAELDENRPAWSRVRQAYPHGCGHREAGPFALVLWSRQPLAACETFFVDAVPYVRAVREDGTAVYALHPPPPVNAYLAGVRRDYLRAAAEKIARETDVVVVGDLNSSPFSPVFRDFAAHARITAQTPAYLPTWQPFGLNIDHVLSREPAQSVRALAWRHSDHRPLVARFSAVK</sequence>
<organism evidence="2 3">
    <name type="scientific">Conchiformibius kuhniae</name>
    <dbReference type="NCBI Taxonomy" id="211502"/>
    <lineage>
        <taxon>Bacteria</taxon>
        <taxon>Pseudomonadati</taxon>
        <taxon>Pseudomonadota</taxon>
        <taxon>Betaproteobacteria</taxon>
        <taxon>Neisseriales</taxon>
        <taxon>Neisseriaceae</taxon>
        <taxon>Conchiformibius</taxon>
    </lineage>
</organism>
<keyword evidence="2" id="KW-0540">Nuclease</keyword>
<name>A0ABD8B6R7_9NEIS</name>
<dbReference type="SUPFAM" id="SSF56219">
    <property type="entry name" value="DNase I-like"/>
    <property type="match status" value="1"/>
</dbReference>
<gene>
    <name evidence="2" type="ORF">LVJ77_12380</name>
</gene>
<dbReference type="EMBL" id="CP091521">
    <property type="protein sequence ID" value="XHH49699.1"/>
    <property type="molecule type" value="Genomic_DNA"/>
</dbReference>